<dbReference type="Proteomes" id="UP000475862">
    <property type="component" value="Unassembled WGS sequence"/>
</dbReference>
<feature type="region of interest" description="Disordered" evidence="1">
    <location>
        <begin position="8"/>
        <end position="29"/>
    </location>
</feature>
<evidence type="ECO:0000313" key="3">
    <source>
        <dbReference type="EMBL" id="KAE9524486.1"/>
    </source>
</evidence>
<protein>
    <submittedName>
        <fullName evidence="3">Uncharacterized protein</fullName>
    </submittedName>
</protein>
<dbReference type="AlphaFoldDB" id="A0A6G0T1H1"/>
<keyword evidence="2" id="KW-0472">Membrane</keyword>
<evidence type="ECO:0000256" key="1">
    <source>
        <dbReference type="SAM" id="MobiDB-lite"/>
    </source>
</evidence>
<keyword evidence="2" id="KW-0812">Transmembrane</keyword>
<sequence>MPGILVEMGQQAHKSPIGSGGGSGAGRRGARRLSRQVGTALLYIRGWDGPRTRIAQKKSKYFENQITIYDLYYLNNNKYQKSFGAKPLFNVVLNMYGEPCTKFSKLSYKRKHFYDFPTTKLLAYFHNFDIFQQLIRNLVLNFQDFLVSQTFFIQNKKFDFDENWFCVKIPVFPSFFFLFFSIFLKTVGKCLLFTSIMHQGYSLFHRKPSPKFEIEALFRLVMLYTDTKKKTYIIVNSIVSCGLTSIQQNHISCTNI</sequence>
<evidence type="ECO:0000256" key="2">
    <source>
        <dbReference type="SAM" id="Phobius"/>
    </source>
</evidence>
<comment type="caution">
    <text evidence="3">The sequence shown here is derived from an EMBL/GenBank/DDBJ whole genome shotgun (WGS) entry which is preliminary data.</text>
</comment>
<keyword evidence="2" id="KW-1133">Transmembrane helix</keyword>
<feature type="compositionally biased region" description="Gly residues" evidence="1">
    <location>
        <begin position="18"/>
        <end position="27"/>
    </location>
</feature>
<keyword evidence="4" id="KW-1185">Reference proteome</keyword>
<proteinExistence type="predicted"/>
<organism evidence="3 4">
    <name type="scientific">Aphis glycines</name>
    <name type="common">Soybean aphid</name>
    <dbReference type="NCBI Taxonomy" id="307491"/>
    <lineage>
        <taxon>Eukaryota</taxon>
        <taxon>Metazoa</taxon>
        <taxon>Ecdysozoa</taxon>
        <taxon>Arthropoda</taxon>
        <taxon>Hexapoda</taxon>
        <taxon>Insecta</taxon>
        <taxon>Pterygota</taxon>
        <taxon>Neoptera</taxon>
        <taxon>Paraneoptera</taxon>
        <taxon>Hemiptera</taxon>
        <taxon>Sternorrhyncha</taxon>
        <taxon>Aphidomorpha</taxon>
        <taxon>Aphidoidea</taxon>
        <taxon>Aphididae</taxon>
        <taxon>Aphidini</taxon>
        <taxon>Aphis</taxon>
        <taxon>Aphis</taxon>
    </lineage>
</organism>
<feature type="transmembrane region" description="Helical" evidence="2">
    <location>
        <begin position="175"/>
        <end position="197"/>
    </location>
</feature>
<name>A0A6G0T1H1_APHGL</name>
<gene>
    <name evidence="3" type="ORF">AGLY_015119</name>
</gene>
<accession>A0A6G0T1H1</accession>
<evidence type="ECO:0000313" key="4">
    <source>
        <dbReference type="Proteomes" id="UP000475862"/>
    </source>
</evidence>
<reference evidence="3 4" key="1">
    <citation type="submission" date="2019-08" db="EMBL/GenBank/DDBJ databases">
        <title>The genome of the soybean aphid Biotype 1, its phylome, world population structure and adaptation to the North American continent.</title>
        <authorList>
            <person name="Giordano R."/>
            <person name="Donthu R.K."/>
            <person name="Hernandez A.G."/>
            <person name="Wright C.L."/>
            <person name="Zimin A.V."/>
        </authorList>
    </citation>
    <scope>NUCLEOTIDE SEQUENCE [LARGE SCALE GENOMIC DNA]</scope>
    <source>
        <tissue evidence="3">Whole aphids</tissue>
    </source>
</reference>
<dbReference type="EMBL" id="VYZN01000067">
    <property type="protein sequence ID" value="KAE9524486.1"/>
    <property type="molecule type" value="Genomic_DNA"/>
</dbReference>